<evidence type="ECO:0000313" key="1">
    <source>
        <dbReference type="EMBL" id="KAE8151613.1"/>
    </source>
</evidence>
<dbReference type="InterPro" id="IPR021858">
    <property type="entry name" value="Fun_TF"/>
</dbReference>
<dbReference type="Pfam" id="PF11951">
    <property type="entry name" value="Fungal_trans_2"/>
    <property type="match status" value="1"/>
</dbReference>
<keyword evidence="2" id="KW-1185">Reference proteome</keyword>
<accession>A0A5N6TZ46</accession>
<dbReference type="PANTHER" id="PTHR47784">
    <property type="entry name" value="STEROL UPTAKE CONTROL PROTEIN 2"/>
    <property type="match status" value="1"/>
</dbReference>
<evidence type="ECO:0000313" key="2">
    <source>
        <dbReference type="Proteomes" id="UP000325780"/>
    </source>
</evidence>
<sequence>MSRPPALYKFLATERSLLTEDSYPKDQRKDMMDAVDHGFLRAEPNMQELELMMQWCTTTYRTLPVHSETKKTWQVVIPQTAMHHPSLMHGILALSALHLASNSKGTTKKRYLETAVSHQSRALTGLTKTGNKSNDSTSNVPLLSLSALMTIFSFGLPITVDSSNERSSLDEILRVFKSFKASSSDTDTATAQANDREMQAIIGSGNTPPQMPDTHRLAIMSLSRLNARLARQDPRHEKDVFDVVIENLGNSFNDLARGGEFLRSAFQWVVQMPPRFEKLLEERQKFALVILAHFTVIIHYLRKYWWMSEWGSQLIHEISQLLGPEWLPSINWVIDSTSCYV</sequence>
<dbReference type="InterPro" id="IPR053157">
    <property type="entry name" value="Sterol_Uptake_Regulator"/>
</dbReference>
<dbReference type="AlphaFoldDB" id="A0A5N6TZ46"/>
<dbReference type="OrthoDB" id="4937900at2759"/>
<proteinExistence type="predicted"/>
<dbReference type="GO" id="GO:0001228">
    <property type="term" value="F:DNA-binding transcription activator activity, RNA polymerase II-specific"/>
    <property type="evidence" value="ECO:0007669"/>
    <property type="project" value="TreeGrafter"/>
</dbReference>
<protein>
    <recommendedName>
        <fullName evidence="3">Zn(II)2Cys6 transcription factor</fullName>
    </recommendedName>
</protein>
<dbReference type="EMBL" id="ML742067">
    <property type="protein sequence ID" value="KAE8151613.1"/>
    <property type="molecule type" value="Genomic_DNA"/>
</dbReference>
<name>A0A5N6TZ46_ASPAV</name>
<dbReference type="Proteomes" id="UP000325780">
    <property type="component" value="Unassembled WGS sequence"/>
</dbReference>
<evidence type="ECO:0008006" key="3">
    <source>
        <dbReference type="Google" id="ProtNLM"/>
    </source>
</evidence>
<reference evidence="1 2" key="1">
    <citation type="submission" date="2019-04" db="EMBL/GenBank/DDBJ databases">
        <title>Friends and foes A comparative genomics study of 23 Aspergillus species from section Flavi.</title>
        <authorList>
            <consortium name="DOE Joint Genome Institute"/>
            <person name="Kjaerbolling I."/>
            <person name="Vesth T."/>
            <person name="Frisvad J.C."/>
            <person name="Nybo J.L."/>
            <person name="Theobald S."/>
            <person name="Kildgaard S."/>
            <person name="Isbrandt T."/>
            <person name="Kuo A."/>
            <person name="Sato A."/>
            <person name="Lyhne E.K."/>
            <person name="Kogle M.E."/>
            <person name="Wiebenga A."/>
            <person name="Kun R.S."/>
            <person name="Lubbers R.J."/>
            <person name="Makela M.R."/>
            <person name="Barry K."/>
            <person name="Chovatia M."/>
            <person name="Clum A."/>
            <person name="Daum C."/>
            <person name="Haridas S."/>
            <person name="He G."/>
            <person name="LaButti K."/>
            <person name="Lipzen A."/>
            <person name="Mondo S."/>
            <person name="Riley R."/>
            <person name="Salamov A."/>
            <person name="Simmons B.A."/>
            <person name="Magnuson J.K."/>
            <person name="Henrissat B."/>
            <person name="Mortensen U.H."/>
            <person name="Larsen T.O."/>
            <person name="Devries R.P."/>
            <person name="Grigoriev I.V."/>
            <person name="Machida M."/>
            <person name="Baker S.E."/>
            <person name="Andersen M.R."/>
        </authorList>
    </citation>
    <scope>NUCLEOTIDE SEQUENCE [LARGE SCALE GENOMIC DNA]</scope>
    <source>
        <strain evidence="1 2">IBT 18842</strain>
    </source>
</reference>
<organism evidence="1 2">
    <name type="scientific">Aspergillus avenaceus</name>
    <dbReference type="NCBI Taxonomy" id="36643"/>
    <lineage>
        <taxon>Eukaryota</taxon>
        <taxon>Fungi</taxon>
        <taxon>Dikarya</taxon>
        <taxon>Ascomycota</taxon>
        <taxon>Pezizomycotina</taxon>
        <taxon>Eurotiomycetes</taxon>
        <taxon>Eurotiomycetidae</taxon>
        <taxon>Eurotiales</taxon>
        <taxon>Aspergillaceae</taxon>
        <taxon>Aspergillus</taxon>
        <taxon>Aspergillus subgen. Circumdati</taxon>
    </lineage>
</organism>
<gene>
    <name evidence="1" type="ORF">BDV25DRAFT_128597</name>
</gene>
<dbReference type="PANTHER" id="PTHR47784:SF13">
    <property type="entry name" value="ZN(II)2CYS6 TRANSCRIPTION FACTOR (EUROFUNG)"/>
    <property type="match status" value="1"/>
</dbReference>